<name>A0AB73H6F9_LISIO</name>
<comment type="caution">
    <text evidence="1">The sequence shown here is derived from an EMBL/GenBank/DDBJ whole genome shotgun (WGS) entry which is preliminary data.</text>
</comment>
<reference evidence="1 2" key="1">
    <citation type="submission" date="2020-03" db="EMBL/GenBank/DDBJ databases">
        <title>Soil Listeria distribution.</title>
        <authorList>
            <person name="Liao J."/>
            <person name="Wiedmann M."/>
        </authorList>
    </citation>
    <scope>NUCLEOTIDE SEQUENCE [LARGE SCALE GENOMIC DNA]</scope>
    <source>
        <strain evidence="1 2">FSL L7-0297</strain>
    </source>
</reference>
<dbReference type="InterPro" id="IPR010064">
    <property type="entry name" value="HK97-gp10_tail"/>
</dbReference>
<dbReference type="RefSeq" id="WP_181343419.1">
    <property type="nucleotide sequence ID" value="NZ_JAARXV010000001.1"/>
</dbReference>
<dbReference type="Pfam" id="PF04883">
    <property type="entry name" value="HK97-gp10_like"/>
    <property type="match status" value="1"/>
</dbReference>
<gene>
    <name evidence="1" type="ORF">HCA89_00370</name>
</gene>
<proteinExistence type="predicted"/>
<evidence type="ECO:0000313" key="2">
    <source>
        <dbReference type="Proteomes" id="UP000552309"/>
    </source>
</evidence>
<protein>
    <submittedName>
        <fullName evidence="1">HK97 gp10 family phage protein</fullName>
    </submittedName>
</protein>
<organism evidence="1 2">
    <name type="scientific">Listeria innocua</name>
    <dbReference type="NCBI Taxonomy" id="1642"/>
    <lineage>
        <taxon>Bacteria</taxon>
        <taxon>Bacillati</taxon>
        <taxon>Bacillota</taxon>
        <taxon>Bacilli</taxon>
        <taxon>Bacillales</taxon>
        <taxon>Listeriaceae</taxon>
        <taxon>Listeria</taxon>
    </lineage>
</organism>
<sequence>MGNGKVSVNKIKIDLKKYVKEDLEEIGEIVSSEIKSNSPDGYTGDYKRGWDFTITDNGTSVTIHNDGGDKTLTHLLEFGHIIQNKKGGKKYGYTAPQPHIVPAYLKGRNKFEGMMKDSAKKAIDEAKKNSKKLN</sequence>
<accession>A0AB73H6F9</accession>
<evidence type="ECO:0000313" key="1">
    <source>
        <dbReference type="EMBL" id="MBC2140746.1"/>
    </source>
</evidence>
<dbReference type="AlphaFoldDB" id="A0AB73H6F9"/>
<dbReference type="Proteomes" id="UP000552309">
    <property type="component" value="Unassembled WGS sequence"/>
</dbReference>
<dbReference type="EMBL" id="JAARXV010000001">
    <property type="protein sequence ID" value="MBC2140746.1"/>
    <property type="molecule type" value="Genomic_DNA"/>
</dbReference>